<organism evidence="4 5">
    <name type="scientific">Yinghuangia aomiensis</name>
    <dbReference type="NCBI Taxonomy" id="676205"/>
    <lineage>
        <taxon>Bacteria</taxon>
        <taxon>Bacillati</taxon>
        <taxon>Actinomycetota</taxon>
        <taxon>Actinomycetes</taxon>
        <taxon>Kitasatosporales</taxon>
        <taxon>Streptomycetaceae</taxon>
        <taxon>Yinghuangia</taxon>
    </lineage>
</organism>
<gene>
    <name evidence="4" type="ORF">GCM10023205_84470</name>
</gene>
<keyword evidence="1 2" id="KW-0732">Signal</keyword>
<feature type="domain" description="Solute-binding protein family 5" evidence="3">
    <location>
        <begin position="97"/>
        <end position="451"/>
    </location>
</feature>
<evidence type="ECO:0000256" key="2">
    <source>
        <dbReference type="SAM" id="SignalP"/>
    </source>
</evidence>
<dbReference type="InterPro" id="IPR039424">
    <property type="entry name" value="SBP_5"/>
</dbReference>
<dbReference type="Gene3D" id="3.10.105.10">
    <property type="entry name" value="Dipeptide-binding Protein, Domain 3"/>
    <property type="match status" value="1"/>
</dbReference>
<dbReference type="PIRSF" id="PIRSF002741">
    <property type="entry name" value="MppA"/>
    <property type="match status" value="1"/>
</dbReference>
<evidence type="ECO:0000256" key="1">
    <source>
        <dbReference type="ARBA" id="ARBA00022729"/>
    </source>
</evidence>
<dbReference type="Proteomes" id="UP001500466">
    <property type="component" value="Unassembled WGS sequence"/>
</dbReference>
<dbReference type="EMBL" id="BAABHS010000074">
    <property type="protein sequence ID" value="GAA4997903.1"/>
    <property type="molecule type" value="Genomic_DNA"/>
</dbReference>
<dbReference type="Pfam" id="PF00496">
    <property type="entry name" value="SBP_bac_5"/>
    <property type="match status" value="1"/>
</dbReference>
<feature type="chain" id="PRO_5047005800" evidence="2">
    <location>
        <begin position="30"/>
        <end position="533"/>
    </location>
</feature>
<protein>
    <submittedName>
        <fullName evidence="4">ABC transporter substrate-binding protein</fullName>
    </submittedName>
</protein>
<dbReference type="InterPro" id="IPR030678">
    <property type="entry name" value="Peptide/Ni-bd"/>
</dbReference>
<comment type="caution">
    <text evidence="4">The sequence shown here is derived from an EMBL/GenBank/DDBJ whole genome shotgun (WGS) entry which is preliminary data.</text>
</comment>
<dbReference type="PROSITE" id="PS51257">
    <property type="entry name" value="PROKAR_LIPOPROTEIN"/>
    <property type="match status" value="1"/>
</dbReference>
<keyword evidence="5" id="KW-1185">Reference proteome</keyword>
<reference evidence="5" key="1">
    <citation type="journal article" date="2019" name="Int. J. Syst. Evol. Microbiol.">
        <title>The Global Catalogue of Microorganisms (GCM) 10K type strain sequencing project: providing services to taxonomists for standard genome sequencing and annotation.</title>
        <authorList>
            <consortium name="The Broad Institute Genomics Platform"/>
            <consortium name="The Broad Institute Genome Sequencing Center for Infectious Disease"/>
            <person name="Wu L."/>
            <person name="Ma J."/>
        </authorList>
    </citation>
    <scope>NUCLEOTIDE SEQUENCE [LARGE SCALE GENOMIC DNA]</scope>
    <source>
        <strain evidence="5">JCM 17986</strain>
    </source>
</reference>
<evidence type="ECO:0000313" key="5">
    <source>
        <dbReference type="Proteomes" id="UP001500466"/>
    </source>
</evidence>
<evidence type="ECO:0000259" key="3">
    <source>
        <dbReference type="Pfam" id="PF00496"/>
    </source>
</evidence>
<dbReference type="Gene3D" id="3.40.190.10">
    <property type="entry name" value="Periplasmic binding protein-like II"/>
    <property type="match status" value="1"/>
</dbReference>
<name>A0ABP9IIA1_9ACTN</name>
<feature type="signal peptide" evidence="2">
    <location>
        <begin position="1"/>
        <end position="29"/>
    </location>
</feature>
<dbReference type="PANTHER" id="PTHR30290:SF38">
    <property type="entry name" value="D,D-DIPEPTIDE-BINDING PERIPLASMIC PROTEIN DDPA-RELATED"/>
    <property type="match status" value="1"/>
</dbReference>
<dbReference type="InterPro" id="IPR000914">
    <property type="entry name" value="SBP_5_dom"/>
</dbReference>
<evidence type="ECO:0000313" key="4">
    <source>
        <dbReference type="EMBL" id="GAA4997903.1"/>
    </source>
</evidence>
<sequence>MPLPARRPAARRSFAAIAVASALTLTACAGGQGKSHTNGGAASSASPRPGGSLTISVVSDLNTADPFGAAGNQAIDSTRMNALYDSLLWSEPGTGKAIPQIAVSLVPDPGAAGWTLKLRPGVTFTDGTPYDAAAVKWTWDEHKNPERRSLAAGAAQAIRATTVVDPTTLKVDLVAPNAQFDRVVATSLSFIPSPTAFRKDPQAFKTHPVGAGPFTLTDWTRGSAMTVQKNPKYWQGPEHPYLDKITFQLIGDSEQSLNAAASGQVDAKVSVSAVDGAKARAKGLNVVQVSGITGESIMFNNAKPPFDDVRARRAVALALNPEDINKVAFGGQGTAARGMFPDGSALVAPGVNTNPPGDRTEAQRLLDELAAEGKPLDFAFTIPQNPQANRTAEYIQTQLSTLKNISVRLEPLQVAAFVTAIRTNRTFQASLQNWLLSDPEPSMYAYLQSTSVSNYLGYKNPAADAALERGRIAADPFQRQAAYTDLARLVQADVPAWTYQQGFVTAYFRNGVAGVLLTNDGMLMTDRIGRAAG</sequence>
<dbReference type="SUPFAM" id="SSF53850">
    <property type="entry name" value="Periplasmic binding protein-like II"/>
    <property type="match status" value="1"/>
</dbReference>
<accession>A0ABP9IIA1</accession>
<dbReference type="PANTHER" id="PTHR30290">
    <property type="entry name" value="PERIPLASMIC BINDING COMPONENT OF ABC TRANSPORTER"/>
    <property type="match status" value="1"/>
</dbReference>
<proteinExistence type="predicted"/>
<dbReference type="CDD" id="cd00995">
    <property type="entry name" value="PBP2_NikA_DppA_OppA_like"/>
    <property type="match status" value="1"/>
</dbReference>